<name>A0A1R3KT22_COCAP</name>
<proteinExistence type="predicted"/>
<protein>
    <submittedName>
        <fullName evidence="1">Uncharacterized protein</fullName>
    </submittedName>
</protein>
<organism evidence="1 2">
    <name type="scientific">Corchorus capsularis</name>
    <name type="common">Jute</name>
    <dbReference type="NCBI Taxonomy" id="210143"/>
    <lineage>
        <taxon>Eukaryota</taxon>
        <taxon>Viridiplantae</taxon>
        <taxon>Streptophyta</taxon>
        <taxon>Embryophyta</taxon>
        <taxon>Tracheophyta</taxon>
        <taxon>Spermatophyta</taxon>
        <taxon>Magnoliopsida</taxon>
        <taxon>eudicotyledons</taxon>
        <taxon>Gunneridae</taxon>
        <taxon>Pentapetalae</taxon>
        <taxon>rosids</taxon>
        <taxon>malvids</taxon>
        <taxon>Malvales</taxon>
        <taxon>Malvaceae</taxon>
        <taxon>Grewioideae</taxon>
        <taxon>Apeibeae</taxon>
        <taxon>Corchorus</taxon>
    </lineage>
</organism>
<gene>
    <name evidence="1" type="ORF">CCACVL1_01007</name>
</gene>
<reference evidence="1 2" key="1">
    <citation type="submission" date="2013-09" db="EMBL/GenBank/DDBJ databases">
        <title>Corchorus capsularis genome sequencing.</title>
        <authorList>
            <person name="Alam M."/>
            <person name="Haque M.S."/>
            <person name="Islam M.S."/>
            <person name="Emdad E.M."/>
            <person name="Islam M.M."/>
            <person name="Ahmed B."/>
            <person name="Halim A."/>
            <person name="Hossen Q.M.M."/>
            <person name="Hossain M.Z."/>
            <person name="Ahmed R."/>
            <person name="Khan M.M."/>
            <person name="Islam R."/>
            <person name="Rashid M.M."/>
            <person name="Khan S.A."/>
            <person name="Rahman M.S."/>
            <person name="Alam M."/>
        </authorList>
    </citation>
    <scope>NUCLEOTIDE SEQUENCE [LARGE SCALE GENOMIC DNA]</scope>
    <source>
        <strain evidence="2">cv. CVL-1</strain>
        <tissue evidence="1">Whole seedling</tissue>
    </source>
</reference>
<sequence length="21" mass="2536">MKHISIDSTLLETKFRLDPYK</sequence>
<dbReference type="Gramene" id="OMP10232">
    <property type="protein sequence ID" value="OMP10232"/>
    <property type="gene ID" value="CCACVL1_01007"/>
</dbReference>
<dbReference type="Proteomes" id="UP000188268">
    <property type="component" value="Unassembled WGS sequence"/>
</dbReference>
<keyword evidence="2" id="KW-1185">Reference proteome</keyword>
<accession>A0A1R3KT22</accession>
<comment type="caution">
    <text evidence="1">The sequence shown here is derived from an EMBL/GenBank/DDBJ whole genome shotgun (WGS) entry which is preliminary data.</text>
</comment>
<evidence type="ECO:0000313" key="2">
    <source>
        <dbReference type="Proteomes" id="UP000188268"/>
    </source>
</evidence>
<dbReference type="AlphaFoldDB" id="A0A1R3KT22"/>
<dbReference type="EMBL" id="AWWV01002680">
    <property type="protein sequence ID" value="OMP10232.1"/>
    <property type="molecule type" value="Genomic_DNA"/>
</dbReference>
<evidence type="ECO:0000313" key="1">
    <source>
        <dbReference type="EMBL" id="OMP10232.1"/>
    </source>
</evidence>